<evidence type="ECO:0000256" key="2">
    <source>
        <dbReference type="SAM" id="MobiDB-lite"/>
    </source>
</evidence>
<protein>
    <submittedName>
        <fullName evidence="3">DUF1027 domain-containing protein</fullName>
    </submittedName>
</protein>
<name>A0A6N9I6Y9_9LACO</name>
<evidence type="ECO:0000313" key="3">
    <source>
        <dbReference type="EMBL" id="MYV18043.1"/>
    </source>
</evidence>
<dbReference type="PIRSF" id="PIRSF012565">
    <property type="entry name" value="DUF1027"/>
    <property type="match status" value="1"/>
</dbReference>
<feature type="compositionally biased region" description="Basic and acidic residues" evidence="2">
    <location>
        <begin position="179"/>
        <end position="197"/>
    </location>
</feature>
<feature type="compositionally biased region" description="Polar residues" evidence="2">
    <location>
        <begin position="231"/>
        <end position="240"/>
    </location>
</feature>
<feature type="compositionally biased region" description="Basic and acidic residues" evidence="2">
    <location>
        <begin position="128"/>
        <end position="137"/>
    </location>
</feature>
<sequence>MIVIDREHIQELAQEAQEKRAAMFTIVRENEQQFFINGHPYELVTNFHDAFDVHKFAERYSTVLSKYDFLVGDWGFDQLRLKGFYAAKKRNVPVSQTITALQDYLYEYCNFGCAYFVLHNLDVEIEQQDRPQKEEHQRSHRSRRRRSNGSQETKTTQTARKNDGSTNQRNQKQNGQQRHQFETHHKKETAYTKERTVSKATRPTGHSGQQVQSTQNKRPSRRHFTIRQKSHSQAQNNDKQ</sequence>
<evidence type="ECO:0000313" key="4">
    <source>
        <dbReference type="Proteomes" id="UP000449209"/>
    </source>
</evidence>
<dbReference type="Gene3D" id="3.50.4.20">
    <property type="match status" value="1"/>
</dbReference>
<accession>A0A6N9I6Y9</accession>
<feature type="disulfide bond" evidence="1">
    <location>
        <begin position="109"/>
        <end position="113"/>
    </location>
</feature>
<feature type="region of interest" description="Disordered" evidence="2">
    <location>
        <begin position="128"/>
        <end position="240"/>
    </location>
</feature>
<proteinExistence type="predicted"/>
<feature type="compositionally biased region" description="Basic residues" evidence="2">
    <location>
        <begin position="218"/>
        <end position="230"/>
    </location>
</feature>
<evidence type="ECO:0000256" key="1">
    <source>
        <dbReference type="PIRSR" id="PIRSR012565-1"/>
    </source>
</evidence>
<gene>
    <name evidence="3" type="ORF">GB993_11070</name>
</gene>
<organism evidence="3 4">
    <name type="scientific">Furfurilactobacillus milii</name>
    <dbReference type="NCBI Taxonomy" id="2888272"/>
    <lineage>
        <taxon>Bacteria</taxon>
        <taxon>Bacillati</taxon>
        <taxon>Bacillota</taxon>
        <taxon>Bacilli</taxon>
        <taxon>Lactobacillales</taxon>
        <taxon>Lactobacillaceae</taxon>
        <taxon>Furfurilactobacillus</taxon>
    </lineage>
</organism>
<comment type="caution">
    <text evidence="3">The sequence shown here is derived from an EMBL/GenBank/DDBJ whole genome shotgun (WGS) entry which is preliminary data.</text>
</comment>
<dbReference type="OrthoDB" id="1650379at2"/>
<dbReference type="InterPro" id="IPR009370">
    <property type="entry name" value="YutD-like"/>
</dbReference>
<dbReference type="RefSeq" id="WP_161004326.1">
    <property type="nucleotide sequence ID" value="NZ_WEZQ01000019.1"/>
</dbReference>
<dbReference type="Pfam" id="PF06265">
    <property type="entry name" value="YutD-like"/>
    <property type="match status" value="1"/>
</dbReference>
<feature type="compositionally biased region" description="Low complexity" evidence="2">
    <location>
        <begin position="167"/>
        <end position="178"/>
    </location>
</feature>
<reference evidence="3 4" key="1">
    <citation type="journal article" date="2019" name="Appl. Environ. Microbiol.">
        <title>Genetic determinants of hydroxycinnamic acid metabolism in heterofermentative lactobacilli.</title>
        <authorList>
            <person name="Gaur G."/>
            <person name="Oh J.H."/>
            <person name="Filannino P."/>
            <person name="Gobbetti M."/>
            <person name="van Pijkeren J.P."/>
            <person name="Ganzle M.G."/>
        </authorList>
    </citation>
    <scope>NUCLEOTIDE SEQUENCE [LARGE SCALE GENOMIC DNA]</scope>
    <source>
        <strain evidence="3 4">C5</strain>
    </source>
</reference>
<dbReference type="InterPro" id="IPR038141">
    <property type="entry name" value="YutD-like_sf"/>
</dbReference>
<feature type="compositionally biased region" description="Polar residues" evidence="2">
    <location>
        <begin position="198"/>
        <end position="217"/>
    </location>
</feature>
<keyword evidence="1" id="KW-1015">Disulfide bond</keyword>
<dbReference type="AlphaFoldDB" id="A0A6N9I6Y9"/>
<feature type="compositionally biased region" description="Basic residues" evidence="2">
    <location>
        <begin position="138"/>
        <end position="147"/>
    </location>
</feature>
<dbReference type="Proteomes" id="UP000449209">
    <property type="component" value="Unassembled WGS sequence"/>
</dbReference>
<dbReference type="EMBL" id="WEZQ01000019">
    <property type="protein sequence ID" value="MYV18043.1"/>
    <property type="molecule type" value="Genomic_DNA"/>
</dbReference>
<feature type="compositionally biased region" description="Polar residues" evidence="2">
    <location>
        <begin position="148"/>
        <end position="159"/>
    </location>
</feature>